<feature type="compositionally biased region" description="Polar residues" evidence="1">
    <location>
        <begin position="733"/>
        <end position="765"/>
    </location>
</feature>
<gene>
    <name evidence="2" type="primary">Contig4989.g5342</name>
    <name evidence="2" type="ORF">STYLEM_1390</name>
</gene>
<keyword evidence="3" id="KW-1185">Reference proteome</keyword>
<feature type="region of interest" description="Disordered" evidence="1">
    <location>
        <begin position="912"/>
        <end position="938"/>
    </location>
</feature>
<feature type="compositionally biased region" description="Low complexity" evidence="1">
    <location>
        <begin position="451"/>
        <end position="464"/>
    </location>
</feature>
<feature type="compositionally biased region" description="Low complexity" evidence="1">
    <location>
        <begin position="183"/>
        <end position="193"/>
    </location>
</feature>
<sequence>MNASQLLKSQKNMQENHQYDMQGSIFTSIYQKIHDSPEILADFTSLYTNNHENQTKNFGQGKKSEDLANNILISSNFYDQRIYDKFNMSVDEDLNQLGMASFQNGQYHRGEIDKNKNISKLQLELNNNINMHSDSGNKKNNQLSPNQKKQMLSMSKIIKNNSVQKDAESKPIKSRRKKSQERNNGPINNNNGNACIKQSSNGNIKVLLKKNNSLKQINPQQQQALKISKDQIINPTLIIKQQNYNSNGSNTNIQIPQNQQQQIALNTRSRSLSNSKLLKKKSQTQGQDGTLTVEDAQNTQRTNSKDKNLIGNSFNQQMNCSTQGVQKVRCKSSNKANIQNGIEEQQPGQPQINQQNSSKILMFKTNNEESNAKVAALKSIIKLSSNTNTNYMQQKSSQASQVNRNHSKENIQNQSQTQTQNALQYKQISQKFKLNDAAGQGQFVQKCASANQNNKKPPQQQQQQYMQRISSSRITTQPNMNYHTQLKTGKDGQVISGQDLKAPVSLQDNIQSQQVKININSGNSSNIISQDNKDNSSSLKMGNGQVNIRNIKVNNQQFQKMQDQQQQFQDPIASINVASTNRAQMVHKQKMHQILLNQQSKNQNQQSYTQLISKQKISRNAINLVVTCEDGSGSSINKKQESKPNLNVQNNIISGGVFNQNESFRANEFNVRDQFSRKNSTLSNGSVQTQINTMQKEQFLGSNFNSENQTQKNNHSKDLISRMQNTSQITCNTGLQESNKTGSKNQNPQQLNTANINQQKRLSQMSDDKKGKKLNFYNQMSPTSDILSQLKDSQMISAFKNSEDDFCLEDESIVIIQEDQLRIPLRSSKQSQQQSDKVFLFDQPSITKNEFQPLLSQHTINPLDSYDSEKSVFKKKHETSVVEQESLVTQIKTQLMKIHFQQAFQGDTKLKRRRNTNGKDCHTMREGGNKIFPTDIDSSSKQSLQGSGTFYFEPQFDDLSFELDTCNQIRVPKNLNQPINEARIMSLPDDCEIYQEFIDPITGKVKFKIDQKTVTILNQSVRKAIILKPENLIVQQSVQEFKDPLFGRLKSDYESKYEEKQDEEIIEREIETTMNFIPNCANNTNNTNQSQIFRESLCSSNNYSLNTFLSEEVSINSNLFSQALQNQGSQIANGIMSYATEKLCVREGDPLFLLPRLNDNFQAMLKPAILKKEPEWWFGNELATLGSFKNDIEPVLETFIF</sequence>
<feature type="compositionally biased region" description="Polar residues" evidence="1">
    <location>
        <begin position="391"/>
        <end position="404"/>
    </location>
</feature>
<feature type="compositionally biased region" description="Basic and acidic residues" evidence="1">
    <location>
        <begin position="917"/>
        <end position="928"/>
    </location>
</feature>
<evidence type="ECO:0000313" key="2">
    <source>
        <dbReference type="EMBL" id="CDW72430.1"/>
    </source>
</evidence>
<name>A0A077ZSZ3_STYLE</name>
<evidence type="ECO:0000256" key="1">
    <source>
        <dbReference type="SAM" id="MobiDB-lite"/>
    </source>
</evidence>
<evidence type="ECO:0000313" key="3">
    <source>
        <dbReference type="Proteomes" id="UP000039865"/>
    </source>
</evidence>
<protein>
    <submittedName>
        <fullName evidence="2">Uncharacterized protein</fullName>
    </submittedName>
</protein>
<feature type="region of interest" description="Disordered" evidence="1">
    <location>
        <begin position="129"/>
        <end position="198"/>
    </location>
</feature>
<dbReference type="EMBL" id="CCKQ01001334">
    <property type="protein sequence ID" value="CDW72430.1"/>
    <property type="molecule type" value="Genomic_DNA"/>
</dbReference>
<feature type="region of interest" description="Disordered" evidence="1">
    <location>
        <begin position="391"/>
        <end position="418"/>
    </location>
</feature>
<feature type="region of interest" description="Disordered" evidence="1">
    <location>
        <begin position="270"/>
        <end position="310"/>
    </location>
</feature>
<reference evidence="2 3" key="1">
    <citation type="submission" date="2014-06" db="EMBL/GenBank/DDBJ databases">
        <authorList>
            <person name="Swart Estienne"/>
        </authorList>
    </citation>
    <scope>NUCLEOTIDE SEQUENCE [LARGE SCALE GENOMIC DNA]</scope>
    <source>
        <strain evidence="2 3">130c</strain>
    </source>
</reference>
<dbReference type="AlphaFoldDB" id="A0A077ZSZ3"/>
<feature type="compositionally biased region" description="Polar residues" evidence="1">
    <location>
        <begin position="286"/>
        <end position="302"/>
    </location>
</feature>
<accession>A0A077ZSZ3</accession>
<organism evidence="2 3">
    <name type="scientific">Stylonychia lemnae</name>
    <name type="common">Ciliate</name>
    <dbReference type="NCBI Taxonomy" id="5949"/>
    <lineage>
        <taxon>Eukaryota</taxon>
        <taxon>Sar</taxon>
        <taxon>Alveolata</taxon>
        <taxon>Ciliophora</taxon>
        <taxon>Intramacronucleata</taxon>
        <taxon>Spirotrichea</taxon>
        <taxon>Stichotrichia</taxon>
        <taxon>Sporadotrichida</taxon>
        <taxon>Oxytrichidae</taxon>
        <taxon>Stylonychinae</taxon>
        <taxon>Stylonychia</taxon>
    </lineage>
</organism>
<feature type="region of interest" description="Disordered" evidence="1">
    <location>
        <begin position="733"/>
        <end position="767"/>
    </location>
</feature>
<feature type="region of interest" description="Disordered" evidence="1">
    <location>
        <begin position="448"/>
        <end position="468"/>
    </location>
</feature>
<feature type="compositionally biased region" description="Polar residues" evidence="1">
    <location>
        <begin position="129"/>
        <end position="164"/>
    </location>
</feature>
<dbReference type="InParanoid" id="A0A077ZSZ3"/>
<dbReference type="Proteomes" id="UP000039865">
    <property type="component" value="Unassembled WGS sequence"/>
</dbReference>
<proteinExistence type="predicted"/>